<evidence type="ECO:0000256" key="2">
    <source>
        <dbReference type="SAM" id="Phobius"/>
    </source>
</evidence>
<evidence type="ECO:0000256" key="3">
    <source>
        <dbReference type="SAM" id="SignalP"/>
    </source>
</evidence>
<dbReference type="GeneID" id="103050827"/>
<dbReference type="RefSeq" id="XP_025030254.1">
    <property type="nucleotide sequence ID" value="XM_025174486.1"/>
</dbReference>
<feature type="region of interest" description="Disordered" evidence="1">
    <location>
        <begin position="51"/>
        <end position="117"/>
    </location>
</feature>
<evidence type="ECO:0000313" key="5">
    <source>
        <dbReference type="RefSeq" id="XP_025030254.1"/>
    </source>
</evidence>
<keyword evidence="3" id="KW-0732">Signal</keyword>
<keyword evidence="2" id="KW-0812">Transmembrane</keyword>
<feature type="transmembrane region" description="Helical" evidence="2">
    <location>
        <begin position="123"/>
        <end position="146"/>
    </location>
</feature>
<feature type="compositionally biased region" description="Polar residues" evidence="1">
    <location>
        <begin position="85"/>
        <end position="112"/>
    </location>
</feature>
<keyword evidence="4" id="KW-1185">Reference proteome</keyword>
<accession>A0A9F5J9P7</accession>
<dbReference type="Proteomes" id="UP000695026">
    <property type="component" value="Unplaced"/>
</dbReference>
<name>A0A9F5J9P7_PYTBI</name>
<feature type="compositionally biased region" description="Polar residues" evidence="1">
    <location>
        <begin position="51"/>
        <end position="62"/>
    </location>
</feature>
<organism evidence="4 5">
    <name type="scientific">Python bivittatus</name>
    <name type="common">Burmese python</name>
    <name type="synonym">Python molurus bivittatus</name>
    <dbReference type="NCBI Taxonomy" id="176946"/>
    <lineage>
        <taxon>Eukaryota</taxon>
        <taxon>Metazoa</taxon>
        <taxon>Chordata</taxon>
        <taxon>Craniata</taxon>
        <taxon>Vertebrata</taxon>
        <taxon>Euteleostomi</taxon>
        <taxon>Lepidosauria</taxon>
        <taxon>Squamata</taxon>
        <taxon>Bifurcata</taxon>
        <taxon>Unidentata</taxon>
        <taxon>Episquamata</taxon>
        <taxon>Toxicofera</taxon>
        <taxon>Serpentes</taxon>
        <taxon>Henophidia</taxon>
        <taxon>Pythonidae</taxon>
        <taxon>Python</taxon>
    </lineage>
</organism>
<dbReference type="OrthoDB" id="8961995at2759"/>
<feature type="compositionally biased region" description="Low complexity" evidence="1">
    <location>
        <begin position="65"/>
        <end position="79"/>
    </location>
</feature>
<evidence type="ECO:0008006" key="6">
    <source>
        <dbReference type="Google" id="ProtNLM"/>
    </source>
</evidence>
<dbReference type="InterPro" id="IPR004913">
    <property type="entry name" value="Herpes_gJ"/>
</dbReference>
<feature type="signal peptide" evidence="3">
    <location>
        <begin position="1"/>
        <end position="18"/>
    </location>
</feature>
<evidence type="ECO:0000313" key="4">
    <source>
        <dbReference type="Proteomes" id="UP000695026"/>
    </source>
</evidence>
<sequence length="210" mass="22321">MALWVLVLLVAFTQDSLSASNNTSRAGLLETATASPTAAATASDITQSAADVTSKATSASRPRSTEATSSATKANNSSTDLVTVISPTSSTASLTNQRAESVNSSTQADQPSPESPVSLKPGLVVVICIFVSILFIGAVVVLVKCCHRREPAFKKLDEVPMVCRPGREELQKILHLPDTHQNNQAHPFQLLLWILAPWILEAGIKNVCFP</sequence>
<dbReference type="AlphaFoldDB" id="A0A9F5J9P7"/>
<proteinExistence type="predicted"/>
<keyword evidence="2" id="KW-1133">Transmembrane helix</keyword>
<dbReference type="Pfam" id="PF03229">
    <property type="entry name" value="Alpha_GJ"/>
    <property type="match status" value="1"/>
</dbReference>
<gene>
    <name evidence="5" type="primary">LOC103050827</name>
</gene>
<evidence type="ECO:0000256" key="1">
    <source>
        <dbReference type="SAM" id="MobiDB-lite"/>
    </source>
</evidence>
<dbReference type="OMA" id="FCHRDES"/>
<keyword evidence="2" id="KW-0472">Membrane</keyword>
<protein>
    <recommendedName>
        <fullName evidence="6">Endomucin</fullName>
    </recommendedName>
</protein>
<reference evidence="5" key="1">
    <citation type="submission" date="2025-08" db="UniProtKB">
        <authorList>
            <consortium name="RefSeq"/>
        </authorList>
    </citation>
    <scope>IDENTIFICATION</scope>
    <source>
        <tissue evidence="5">Liver</tissue>
    </source>
</reference>
<feature type="chain" id="PRO_5039919008" description="Endomucin" evidence="3">
    <location>
        <begin position="19"/>
        <end position="210"/>
    </location>
</feature>